<dbReference type="EMBL" id="BARW01010766">
    <property type="protein sequence ID" value="GAI80247.1"/>
    <property type="molecule type" value="Genomic_DNA"/>
</dbReference>
<accession>X1RHL4</accession>
<name>X1RHL4_9ZZZZ</name>
<reference evidence="1" key="1">
    <citation type="journal article" date="2014" name="Front. Microbiol.">
        <title>High frequency of phylogenetically diverse reductive dehalogenase-homologous genes in deep subseafloor sedimentary metagenomes.</title>
        <authorList>
            <person name="Kawai M."/>
            <person name="Futagami T."/>
            <person name="Toyoda A."/>
            <person name="Takaki Y."/>
            <person name="Nishi S."/>
            <person name="Hori S."/>
            <person name="Arai W."/>
            <person name="Tsubouchi T."/>
            <person name="Morono Y."/>
            <person name="Uchiyama I."/>
            <person name="Ito T."/>
            <person name="Fujiyama A."/>
            <person name="Inagaki F."/>
            <person name="Takami H."/>
        </authorList>
    </citation>
    <scope>NUCLEOTIDE SEQUENCE</scope>
    <source>
        <strain evidence="1">Expedition CK06-06</strain>
    </source>
</reference>
<evidence type="ECO:0000313" key="1">
    <source>
        <dbReference type="EMBL" id="GAI80247.1"/>
    </source>
</evidence>
<comment type="caution">
    <text evidence="1">The sequence shown here is derived from an EMBL/GenBank/DDBJ whole genome shotgun (WGS) entry which is preliminary data.</text>
</comment>
<organism evidence="1">
    <name type="scientific">marine sediment metagenome</name>
    <dbReference type="NCBI Taxonomy" id="412755"/>
    <lineage>
        <taxon>unclassified sequences</taxon>
        <taxon>metagenomes</taxon>
        <taxon>ecological metagenomes</taxon>
    </lineage>
</organism>
<dbReference type="AlphaFoldDB" id="X1RHL4"/>
<protein>
    <submittedName>
        <fullName evidence="1">Uncharacterized protein</fullName>
    </submittedName>
</protein>
<feature type="non-terminal residue" evidence="1">
    <location>
        <position position="1"/>
    </location>
</feature>
<gene>
    <name evidence="1" type="ORF">S12H4_21046</name>
</gene>
<sequence>VTQGASTMWDGVDVEWTGATFSAWHAVLYDDTLTDDDLIASINFGGEKAVSAGTFKIQWHANGIVTLATKAA</sequence>
<proteinExistence type="predicted"/>